<dbReference type="GeneID" id="106011974"/>
<reference evidence="4" key="1">
    <citation type="submission" date="2025-08" db="UniProtKB">
        <authorList>
            <consortium name="RefSeq"/>
        </authorList>
    </citation>
    <scope>IDENTIFICATION</scope>
</reference>
<feature type="compositionally biased region" description="Low complexity" evidence="1">
    <location>
        <begin position="204"/>
        <end position="216"/>
    </location>
</feature>
<feature type="region of interest" description="Disordered" evidence="1">
    <location>
        <begin position="202"/>
        <end position="228"/>
    </location>
</feature>
<dbReference type="Proteomes" id="UP000694888">
    <property type="component" value="Unplaced"/>
</dbReference>
<feature type="compositionally biased region" description="Polar residues" evidence="1">
    <location>
        <begin position="31"/>
        <end position="65"/>
    </location>
</feature>
<evidence type="ECO:0000313" key="4">
    <source>
        <dbReference type="RefSeq" id="XP_012938874.1"/>
    </source>
</evidence>
<feature type="compositionally biased region" description="Low complexity" evidence="1">
    <location>
        <begin position="16"/>
        <end position="26"/>
    </location>
</feature>
<dbReference type="InterPro" id="IPR055127">
    <property type="entry name" value="YEATS2_3HBD"/>
</dbReference>
<feature type="region of interest" description="Disordered" evidence="1">
    <location>
        <begin position="16"/>
        <end position="65"/>
    </location>
</feature>
<evidence type="ECO:0000256" key="1">
    <source>
        <dbReference type="SAM" id="MobiDB-lite"/>
    </source>
</evidence>
<dbReference type="Pfam" id="PF22951">
    <property type="entry name" value="3HBD"/>
    <property type="match status" value="1"/>
</dbReference>
<organism evidence="3 4">
    <name type="scientific">Aplysia californica</name>
    <name type="common">California sea hare</name>
    <dbReference type="NCBI Taxonomy" id="6500"/>
    <lineage>
        <taxon>Eukaryota</taxon>
        <taxon>Metazoa</taxon>
        <taxon>Spiralia</taxon>
        <taxon>Lophotrochozoa</taxon>
        <taxon>Mollusca</taxon>
        <taxon>Gastropoda</taxon>
        <taxon>Heterobranchia</taxon>
        <taxon>Euthyneura</taxon>
        <taxon>Tectipleura</taxon>
        <taxon>Aplysiida</taxon>
        <taxon>Aplysioidea</taxon>
        <taxon>Aplysiidae</taxon>
        <taxon>Aplysia</taxon>
    </lineage>
</organism>
<evidence type="ECO:0000259" key="2">
    <source>
        <dbReference type="Pfam" id="PF22951"/>
    </source>
</evidence>
<keyword evidence="3" id="KW-1185">Reference proteome</keyword>
<name>A0ABM1A1E7_APLCA</name>
<dbReference type="RefSeq" id="XP_012938874.1">
    <property type="nucleotide sequence ID" value="XM_013083420.1"/>
</dbReference>
<accession>A0ABM1A1E7</accession>
<protein>
    <submittedName>
        <fullName evidence="4">YEATS domain-containing protein 2</fullName>
    </submittedName>
</protein>
<gene>
    <name evidence="4" type="primary">LOC106011974</name>
</gene>
<sequence>MRTSVDDRLLPVDESSPLLCSLSSPLPDNPVASSSSATNHAQVPTHPTNRAQVPTSSDDCVPTTETSVSSACVRSACVSSVACGGEREPGLANEEGGTLWGTKVAGTSSSLPQLSAPGRAKVVPGRQVSLLTGRVISPVAPRGDSGLTSAAPRASSGQTAAHRAARGRHTTQALNNVLGTIQHGGRQLLLVANTAAHTQRVNQTPTSLHPHTPPHLADSLPNSSSVPALRSQASTPLATVSTKPGTVTILQSFPQSVSQAAPIPPRSTCVALADSPRVVAVQQTSLVHARLTESAAAQSLLSNPASLAVSPSFEKMSAVGVTKHGKGVRAVPGVAINRSLRTDEERRLGQYEILNAWKNNPEKFSRVPSKSRKVCRSTDVIDGDVDHLPSLHLPDYLDVQSLTRAAVKLHPLLRPGVNRLTHPYCAESPDQWSSWPVGKQRAAEWHRACFTLRYLRECLGGRPHYQGEPLLSTRQLVVWCRRHGFSPCLTQATRGDTEATRGDTEEGVEGVVEGRVSQLLPPTLALSSQLLPPTFTLSSTLEKELRVTDRRTNDSQGGGDDQEIVDITEFTVETGLTARRGAAGGEHGQVTGSCESLSHGARFVTDLLRKRGLKLGPVELEAGLVTLTSADMIYRVAVEFAADLLREAAGVSATRFSRVLSVEDVHSALSSLPTAAFCRSSYLGKEADSDGISR</sequence>
<evidence type="ECO:0000313" key="3">
    <source>
        <dbReference type="Proteomes" id="UP000694888"/>
    </source>
</evidence>
<proteinExistence type="predicted"/>
<feature type="domain" description="YEATS" evidence="2">
    <location>
        <begin position="398"/>
        <end position="493"/>
    </location>
</feature>